<comment type="caution">
    <text evidence="13">The sequence shown here is derived from an EMBL/GenBank/DDBJ whole genome shotgun (WGS) entry which is preliminary data.</text>
</comment>
<evidence type="ECO:0000256" key="11">
    <source>
        <dbReference type="ARBA" id="ARBA00048781"/>
    </source>
</evidence>
<evidence type="ECO:0000256" key="9">
    <source>
        <dbReference type="ARBA" id="ARBA00038901"/>
    </source>
</evidence>
<protein>
    <recommendedName>
        <fullName evidence="9">inosine/xanthosine triphosphatase</fullName>
        <ecNumber evidence="9">3.6.1.73</ecNumber>
    </recommendedName>
</protein>
<keyword evidence="6" id="KW-0460">Magnesium</keyword>
<evidence type="ECO:0000256" key="6">
    <source>
        <dbReference type="ARBA" id="ARBA00022842"/>
    </source>
</evidence>
<proteinExistence type="predicted"/>
<dbReference type="InterPro" id="IPR050299">
    <property type="entry name" value="YjjX_NTPase"/>
</dbReference>
<name>A0A3R9P7E0_9BACI</name>
<dbReference type="Pfam" id="PF01931">
    <property type="entry name" value="NTPase_I-T"/>
    <property type="match status" value="1"/>
</dbReference>
<dbReference type="EC" id="3.6.1.73" evidence="9"/>
<dbReference type="RefSeq" id="WP_125556256.1">
    <property type="nucleotide sequence ID" value="NZ_RBVX01000011.1"/>
</dbReference>
<sequence>MKIHCGIGSTNQAKMQAAAAVFSDDKYDIQGFAVDSMVSAQPFSDEETKEGAVSRAKAVLEKDVEIGIGLEGGVMPMEDGLYLCNWGAITDQKNRLFTAAGAKMILPEEIAEGLYRGEELKTVMDAYTNRHGVSHQEGAVGTFTAGVVTRAEMFTHTVRLLYGQWYFYS</sequence>
<dbReference type="PANTHER" id="PTHR34699:SF2">
    <property type="entry name" value="NON-CANONICAL PURINE NTP PHOSPHATASE_PRRC1 DOMAIN-CONTAINING PROTEIN"/>
    <property type="match status" value="1"/>
</dbReference>
<gene>
    <name evidence="13" type="ORF">D7Z54_12835</name>
</gene>
<dbReference type="InterPro" id="IPR029001">
    <property type="entry name" value="ITPase-like_fam"/>
</dbReference>
<keyword evidence="5" id="KW-0378">Hydrolase</keyword>
<accession>A0A3R9P7E0</accession>
<dbReference type="PANTHER" id="PTHR34699">
    <property type="match status" value="1"/>
</dbReference>
<evidence type="ECO:0000313" key="13">
    <source>
        <dbReference type="EMBL" id="RSL32906.1"/>
    </source>
</evidence>
<evidence type="ECO:0000256" key="4">
    <source>
        <dbReference type="ARBA" id="ARBA00022741"/>
    </source>
</evidence>
<keyword evidence="7" id="KW-0546">Nucleotide metabolism</keyword>
<evidence type="ECO:0000256" key="5">
    <source>
        <dbReference type="ARBA" id="ARBA00022801"/>
    </source>
</evidence>
<dbReference type="GO" id="GO:0009117">
    <property type="term" value="P:nucleotide metabolic process"/>
    <property type="evidence" value="ECO:0007669"/>
    <property type="project" value="UniProtKB-KW"/>
</dbReference>
<evidence type="ECO:0000256" key="8">
    <source>
        <dbReference type="ARBA" id="ARBA00023211"/>
    </source>
</evidence>
<comment type="cofactor">
    <cofactor evidence="1">
        <name>Mn(2+)</name>
        <dbReference type="ChEBI" id="CHEBI:29035"/>
    </cofactor>
</comment>
<organism evidence="13 14">
    <name type="scientific">Salibacterium salarium</name>
    <dbReference type="NCBI Taxonomy" id="284579"/>
    <lineage>
        <taxon>Bacteria</taxon>
        <taxon>Bacillati</taxon>
        <taxon>Bacillota</taxon>
        <taxon>Bacilli</taxon>
        <taxon>Bacillales</taxon>
        <taxon>Bacillaceae</taxon>
    </lineage>
</organism>
<dbReference type="GO" id="GO:0000166">
    <property type="term" value="F:nucleotide binding"/>
    <property type="evidence" value="ECO:0007669"/>
    <property type="project" value="UniProtKB-KW"/>
</dbReference>
<dbReference type="SUPFAM" id="SSF52972">
    <property type="entry name" value="ITPase-like"/>
    <property type="match status" value="1"/>
</dbReference>
<evidence type="ECO:0000256" key="7">
    <source>
        <dbReference type="ARBA" id="ARBA00023080"/>
    </source>
</evidence>
<keyword evidence="3" id="KW-0479">Metal-binding</keyword>
<dbReference type="GO" id="GO:0046872">
    <property type="term" value="F:metal ion binding"/>
    <property type="evidence" value="ECO:0007669"/>
    <property type="project" value="UniProtKB-KW"/>
</dbReference>
<evidence type="ECO:0000256" key="3">
    <source>
        <dbReference type="ARBA" id="ARBA00022723"/>
    </source>
</evidence>
<keyword evidence="4" id="KW-0547">Nucleotide-binding</keyword>
<dbReference type="EMBL" id="RBVX01000011">
    <property type="protein sequence ID" value="RSL32906.1"/>
    <property type="molecule type" value="Genomic_DNA"/>
</dbReference>
<keyword evidence="14" id="KW-1185">Reference proteome</keyword>
<dbReference type="InterPro" id="IPR026533">
    <property type="entry name" value="NTPase/PRRC1"/>
</dbReference>
<dbReference type="AlphaFoldDB" id="A0A3R9P7E0"/>
<dbReference type="GO" id="GO:0103023">
    <property type="term" value="F:ITPase activity"/>
    <property type="evidence" value="ECO:0007669"/>
    <property type="project" value="UniProtKB-EC"/>
</dbReference>
<keyword evidence="8" id="KW-0464">Manganese</keyword>
<evidence type="ECO:0000313" key="14">
    <source>
        <dbReference type="Proteomes" id="UP000275076"/>
    </source>
</evidence>
<comment type="catalytic activity">
    <reaction evidence="10">
        <text>ITP + H2O = IDP + phosphate + H(+)</text>
        <dbReference type="Rhea" id="RHEA:28330"/>
        <dbReference type="ChEBI" id="CHEBI:15377"/>
        <dbReference type="ChEBI" id="CHEBI:15378"/>
        <dbReference type="ChEBI" id="CHEBI:43474"/>
        <dbReference type="ChEBI" id="CHEBI:58280"/>
        <dbReference type="ChEBI" id="CHEBI:61402"/>
        <dbReference type="EC" id="3.6.1.73"/>
    </reaction>
</comment>
<dbReference type="Gene3D" id="3.90.950.10">
    <property type="match status" value="1"/>
</dbReference>
<dbReference type="Proteomes" id="UP000275076">
    <property type="component" value="Unassembled WGS sequence"/>
</dbReference>
<evidence type="ECO:0000256" key="10">
    <source>
        <dbReference type="ARBA" id="ARBA00048174"/>
    </source>
</evidence>
<feature type="domain" description="Non-canonical purine NTP phosphatase/PRRC1" evidence="12">
    <location>
        <begin position="8"/>
        <end position="159"/>
    </location>
</feature>
<evidence type="ECO:0000256" key="2">
    <source>
        <dbReference type="ARBA" id="ARBA00001946"/>
    </source>
</evidence>
<reference evidence="13 14" key="1">
    <citation type="submission" date="2018-10" db="EMBL/GenBank/DDBJ databases">
        <title>Draft genome sequence of Bacillus salarius IM0101, isolated from a hypersaline soil in Inner Mongolia, China.</title>
        <authorList>
            <person name="Yamprayoonswat W."/>
            <person name="Boonvisut S."/>
            <person name="Jumpathong W."/>
            <person name="Sittihan S."/>
            <person name="Ruangsuj P."/>
            <person name="Wanthongcharoen S."/>
            <person name="Thongpramul N."/>
            <person name="Pimmason S."/>
            <person name="Yu B."/>
            <person name="Yasawong M."/>
        </authorList>
    </citation>
    <scope>NUCLEOTIDE SEQUENCE [LARGE SCALE GENOMIC DNA]</scope>
    <source>
        <strain evidence="13 14">IM0101</strain>
    </source>
</reference>
<dbReference type="NCBIfam" id="NF002850">
    <property type="entry name" value="PRK03114.1"/>
    <property type="match status" value="1"/>
</dbReference>
<comment type="cofactor">
    <cofactor evidence="2">
        <name>Mg(2+)</name>
        <dbReference type="ChEBI" id="CHEBI:18420"/>
    </cofactor>
</comment>
<comment type="catalytic activity">
    <reaction evidence="11">
        <text>XTP + H2O = XDP + phosphate + H(+)</text>
        <dbReference type="Rhea" id="RHEA:28406"/>
        <dbReference type="ChEBI" id="CHEBI:15377"/>
        <dbReference type="ChEBI" id="CHEBI:15378"/>
        <dbReference type="ChEBI" id="CHEBI:43474"/>
        <dbReference type="ChEBI" id="CHEBI:59884"/>
        <dbReference type="ChEBI" id="CHEBI:61314"/>
        <dbReference type="EC" id="3.6.1.73"/>
    </reaction>
</comment>
<evidence type="ECO:0000256" key="1">
    <source>
        <dbReference type="ARBA" id="ARBA00001936"/>
    </source>
</evidence>
<evidence type="ECO:0000259" key="12">
    <source>
        <dbReference type="Pfam" id="PF01931"/>
    </source>
</evidence>
<dbReference type="OrthoDB" id="164951at2"/>